<reference evidence="1" key="3">
    <citation type="submission" date="2025-09" db="UniProtKB">
        <authorList>
            <consortium name="Ensembl"/>
        </authorList>
    </citation>
    <scope>IDENTIFICATION</scope>
</reference>
<keyword evidence="2" id="KW-1185">Reference proteome</keyword>
<reference evidence="1" key="2">
    <citation type="submission" date="2025-08" db="UniProtKB">
        <authorList>
            <consortium name="Ensembl"/>
        </authorList>
    </citation>
    <scope>IDENTIFICATION</scope>
</reference>
<proteinExistence type="predicted"/>
<name>A0A8C5GQS1_GOUWI</name>
<sequence>MMRNECLNNNVTCQMTGNNALGMWTSDLRLANESTFHRWLVPSNESEVLRPPVQSALAVCWWAGSGGLAPQNQWLWCP</sequence>
<protein>
    <submittedName>
        <fullName evidence="1">Uncharacterized protein</fullName>
    </submittedName>
</protein>
<evidence type="ECO:0000313" key="2">
    <source>
        <dbReference type="Proteomes" id="UP000694680"/>
    </source>
</evidence>
<dbReference type="Proteomes" id="UP000694680">
    <property type="component" value="Chromosome 8"/>
</dbReference>
<organism evidence="1 2">
    <name type="scientific">Gouania willdenowi</name>
    <name type="common">Blunt-snouted clingfish</name>
    <name type="synonym">Lepadogaster willdenowi</name>
    <dbReference type="NCBI Taxonomy" id="441366"/>
    <lineage>
        <taxon>Eukaryota</taxon>
        <taxon>Metazoa</taxon>
        <taxon>Chordata</taxon>
        <taxon>Craniata</taxon>
        <taxon>Vertebrata</taxon>
        <taxon>Euteleostomi</taxon>
        <taxon>Actinopterygii</taxon>
        <taxon>Neopterygii</taxon>
        <taxon>Teleostei</taxon>
        <taxon>Neoteleostei</taxon>
        <taxon>Acanthomorphata</taxon>
        <taxon>Ovalentaria</taxon>
        <taxon>Blenniimorphae</taxon>
        <taxon>Blenniiformes</taxon>
        <taxon>Gobiesocoidei</taxon>
        <taxon>Gobiesocidae</taxon>
        <taxon>Gobiesocinae</taxon>
        <taxon>Gouania</taxon>
    </lineage>
</organism>
<dbReference type="AlphaFoldDB" id="A0A8C5GQS1"/>
<dbReference type="Ensembl" id="ENSGWIT00000037330.1">
    <property type="protein sequence ID" value="ENSGWIP00000034245.1"/>
    <property type="gene ID" value="ENSGWIG00000017696.1"/>
</dbReference>
<evidence type="ECO:0000313" key="1">
    <source>
        <dbReference type="Ensembl" id="ENSGWIP00000034245.1"/>
    </source>
</evidence>
<reference evidence="1" key="1">
    <citation type="submission" date="2020-06" db="EMBL/GenBank/DDBJ databases">
        <authorList>
            <consortium name="Wellcome Sanger Institute Data Sharing"/>
        </authorList>
    </citation>
    <scope>NUCLEOTIDE SEQUENCE [LARGE SCALE GENOMIC DNA]</scope>
</reference>
<accession>A0A8C5GQS1</accession>